<evidence type="ECO:0000313" key="2">
    <source>
        <dbReference type="EMBL" id="ORW51640.1"/>
    </source>
</evidence>
<dbReference type="CDD" id="cd01836">
    <property type="entry name" value="FeeA_FeeB_like"/>
    <property type="match status" value="1"/>
</dbReference>
<dbReference type="Pfam" id="PF13472">
    <property type="entry name" value="Lipase_GDSL_2"/>
    <property type="match status" value="1"/>
</dbReference>
<dbReference type="RefSeq" id="WP_085244046.1">
    <property type="nucleotide sequence ID" value="NZ_LQPN01000018.1"/>
</dbReference>
<organism evidence="2 3">
    <name type="scientific">Mycobacterium paraense</name>
    <dbReference type="NCBI Taxonomy" id="767916"/>
    <lineage>
        <taxon>Bacteria</taxon>
        <taxon>Bacillati</taxon>
        <taxon>Actinomycetota</taxon>
        <taxon>Actinomycetes</taxon>
        <taxon>Mycobacteriales</taxon>
        <taxon>Mycobacteriaceae</taxon>
        <taxon>Mycobacterium</taxon>
        <taxon>Mycobacterium simiae complex</taxon>
    </lineage>
</organism>
<evidence type="ECO:0000313" key="3">
    <source>
        <dbReference type="Proteomes" id="UP000193285"/>
    </source>
</evidence>
<name>A0A1X2AJV8_9MYCO</name>
<sequence length="325" mass="33433">MTIRVPRRSTIALATAGALASTGTAYLGARNLLVGQAAHTRTVIPKAWDIPPRADGVYSPGGGPVQRWQRGMAVDVHLMIFGDSTATGYGCMSAEEVPGVLIARGLAERSGKPVRLSTKAIVGATSKGVAGQVDAMFVAGPPPDVAVMMLGANDVTALNGISQSAQRLAMTVRKLRSRGAVVVVGTCPDLGVITAIPQPLRSLAHARTSQLARAQTAAVRGAGGVPVPMAQLLAPQFRAKRELMFSADGYHPSPTAYALAAEALLAAVCDALGVETDSLLPDVLAPTSAPVLGAAHTRLSVMSRLWRRPASESAAPSAWAPAATD</sequence>
<dbReference type="AlphaFoldDB" id="A0A1X2AJV8"/>
<comment type="caution">
    <text evidence="2">The sequence shown here is derived from an EMBL/GenBank/DDBJ whole genome shotgun (WGS) entry which is preliminary data.</text>
</comment>
<dbReference type="Proteomes" id="UP000193285">
    <property type="component" value="Unassembled WGS sequence"/>
</dbReference>
<protein>
    <recommendedName>
        <fullName evidence="1">SGNH hydrolase-type esterase domain-containing protein</fullName>
    </recommendedName>
</protein>
<dbReference type="InterPro" id="IPR036514">
    <property type="entry name" value="SGNH_hydro_sf"/>
</dbReference>
<gene>
    <name evidence="2" type="ORF">AWB90_03775</name>
</gene>
<dbReference type="GO" id="GO:0004622">
    <property type="term" value="F:phosphatidylcholine lysophospholipase activity"/>
    <property type="evidence" value="ECO:0007669"/>
    <property type="project" value="TreeGrafter"/>
</dbReference>
<proteinExistence type="predicted"/>
<dbReference type="PANTHER" id="PTHR30383:SF5">
    <property type="entry name" value="SGNH HYDROLASE-TYPE ESTERASE DOMAIN-CONTAINING PROTEIN"/>
    <property type="match status" value="1"/>
</dbReference>
<feature type="domain" description="SGNH hydrolase-type esterase" evidence="1">
    <location>
        <begin position="80"/>
        <end position="259"/>
    </location>
</feature>
<dbReference type="EMBL" id="LQPN01000018">
    <property type="protein sequence ID" value="ORW51640.1"/>
    <property type="molecule type" value="Genomic_DNA"/>
</dbReference>
<dbReference type="InterPro" id="IPR051532">
    <property type="entry name" value="Ester_Hydrolysis_Enzymes"/>
</dbReference>
<dbReference type="InterPro" id="IPR013830">
    <property type="entry name" value="SGNH_hydro"/>
</dbReference>
<dbReference type="STRING" id="767916.AWB91_13290"/>
<dbReference type="Gene3D" id="3.40.50.1110">
    <property type="entry name" value="SGNH hydrolase"/>
    <property type="match status" value="1"/>
</dbReference>
<evidence type="ECO:0000259" key="1">
    <source>
        <dbReference type="Pfam" id="PF13472"/>
    </source>
</evidence>
<accession>A0A1X2AJV8</accession>
<dbReference type="PANTHER" id="PTHR30383">
    <property type="entry name" value="THIOESTERASE 1/PROTEASE 1/LYSOPHOSPHOLIPASE L1"/>
    <property type="match status" value="1"/>
</dbReference>
<reference evidence="2 3" key="1">
    <citation type="journal article" date="2015" name="Emerg. Microbes Infect.">
        <title>Characterization of 17 strains belonging to the Mycobacterium simiae complex and description of Mycobacterium paraense sp. nov.</title>
        <authorList>
            <person name="Fusco da Costa A.R."/>
            <person name="Fedrizzi T."/>
            <person name="Lopes M.L."/>
            <person name="Pecorari M."/>
            <person name="Oliveira da Costa W.L."/>
            <person name="Giacobazzi E."/>
            <person name="da Costa Bahia J.R."/>
            <person name="De Sanctis V."/>
            <person name="Batista Lima K.V."/>
            <person name="Bertorelli R."/>
            <person name="Grottola A."/>
            <person name="Fabio A."/>
            <person name="Mariottini A."/>
            <person name="Ferretti P."/>
            <person name="Di Leva F."/>
            <person name="Fregni Serpini G."/>
            <person name="Tagliazucchi S."/>
            <person name="Rumpianesi F."/>
            <person name="Jousson O."/>
            <person name="Segata N."/>
            <person name="Tortoli E."/>
        </authorList>
    </citation>
    <scope>NUCLEOTIDE SEQUENCE [LARGE SCALE GENOMIC DNA]</scope>
    <source>
        <strain evidence="2 3">IEC33</strain>
    </source>
</reference>
<dbReference type="SUPFAM" id="SSF52266">
    <property type="entry name" value="SGNH hydrolase"/>
    <property type="match status" value="1"/>
</dbReference>